<dbReference type="OrthoDB" id="7451964at2"/>
<evidence type="ECO:0000313" key="2">
    <source>
        <dbReference type="Proteomes" id="UP000057938"/>
    </source>
</evidence>
<reference evidence="1 2" key="1">
    <citation type="submission" date="2015-09" db="EMBL/GenBank/DDBJ databases">
        <title>Complete genome sequence of a benzo[a]pyrene-degrading bacterium Altererythrobacter epoxidivorans CGMCC 1.7731T.</title>
        <authorList>
            <person name="Li Z."/>
            <person name="Cheng H."/>
            <person name="Huo Y."/>
            <person name="Xu X."/>
        </authorList>
    </citation>
    <scope>NUCLEOTIDE SEQUENCE [LARGE SCALE GENOMIC DNA]</scope>
    <source>
        <strain evidence="1 2">CGMCC 1.7731</strain>
    </source>
</reference>
<gene>
    <name evidence="1" type="ORF">AMC99_00554</name>
</gene>
<proteinExistence type="predicted"/>
<accession>A0A0M4M6D1</accession>
<dbReference type="PATRIC" id="fig|361183.4.peg.545"/>
<name>A0A0M4M6D1_9SPHN</name>
<dbReference type="RefSeq" id="WP_157058233.1">
    <property type="nucleotide sequence ID" value="NZ_CP012669.1"/>
</dbReference>
<sequence length="51" mass="5570">MNIPSIDLATLPVLETSVGLFGSLREMVGYDDTIVDIMVYIYDIAPPPSII</sequence>
<dbReference type="EMBL" id="CP012669">
    <property type="protein sequence ID" value="ALE15864.1"/>
    <property type="molecule type" value="Genomic_DNA"/>
</dbReference>
<dbReference type="KEGG" id="aep:AMC99_00554"/>
<evidence type="ECO:0000313" key="1">
    <source>
        <dbReference type="EMBL" id="ALE15864.1"/>
    </source>
</evidence>
<dbReference type="AlphaFoldDB" id="A0A0M4M6D1"/>
<dbReference type="STRING" id="361183.AMC99_00554"/>
<dbReference type="Proteomes" id="UP000057938">
    <property type="component" value="Chromosome"/>
</dbReference>
<keyword evidence="2" id="KW-1185">Reference proteome</keyword>
<protein>
    <submittedName>
        <fullName evidence="1">Uncharacterized protein</fullName>
    </submittedName>
</protein>
<organism evidence="1 2">
    <name type="scientific">Altererythrobacter epoxidivorans</name>
    <dbReference type="NCBI Taxonomy" id="361183"/>
    <lineage>
        <taxon>Bacteria</taxon>
        <taxon>Pseudomonadati</taxon>
        <taxon>Pseudomonadota</taxon>
        <taxon>Alphaproteobacteria</taxon>
        <taxon>Sphingomonadales</taxon>
        <taxon>Erythrobacteraceae</taxon>
        <taxon>Altererythrobacter</taxon>
    </lineage>
</organism>